<evidence type="ECO:0000256" key="6">
    <source>
        <dbReference type="ARBA" id="ARBA00023326"/>
    </source>
</evidence>
<dbReference type="EMBL" id="JACBNQ010000004">
    <property type="protein sequence ID" value="NYB73816.1"/>
    <property type="molecule type" value="Genomic_DNA"/>
</dbReference>
<dbReference type="InterPro" id="IPR017853">
    <property type="entry name" value="GH"/>
</dbReference>
<evidence type="ECO:0000313" key="9">
    <source>
        <dbReference type="EMBL" id="NYB73816.1"/>
    </source>
</evidence>
<dbReference type="InterPro" id="IPR050386">
    <property type="entry name" value="Glycosyl_hydrolase_5"/>
</dbReference>
<evidence type="ECO:0000256" key="7">
    <source>
        <dbReference type="RuleBase" id="RU361153"/>
    </source>
</evidence>
<dbReference type="GO" id="GO:0005576">
    <property type="term" value="C:extracellular region"/>
    <property type="evidence" value="ECO:0007669"/>
    <property type="project" value="TreeGrafter"/>
</dbReference>
<keyword evidence="10" id="KW-1185">Reference proteome</keyword>
<dbReference type="AlphaFoldDB" id="A0A974BJ27"/>
<organism evidence="9 10">
    <name type="scientific">Sedimentibacter hydroxybenzoicus DSM 7310</name>
    <dbReference type="NCBI Taxonomy" id="1123245"/>
    <lineage>
        <taxon>Bacteria</taxon>
        <taxon>Bacillati</taxon>
        <taxon>Bacillota</taxon>
        <taxon>Tissierellia</taxon>
        <taxon>Sedimentibacter</taxon>
    </lineage>
</organism>
<evidence type="ECO:0000256" key="2">
    <source>
        <dbReference type="ARBA" id="ARBA00022801"/>
    </source>
</evidence>
<keyword evidence="5 7" id="KW-0326">Glycosidase</keyword>
<dbReference type="PANTHER" id="PTHR31297">
    <property type="entry name" value="GLUCAN ENDO-1,6-BETA-GLUCOSIDASE B"/>
    <property type="match status" value="1"/>
</dbReference>
<evidence type="ECO:0000259" key="8">
    <source>
        <dbReference type="Pfam" id="PF00150"/>
    </source>
</evidence>
<dbReference type="Gene3D" id="3.20.20.80">
    <property type="entry name" value="Glycosidases"/>
    <property type="match status" value="1"/>
</dbReference>
<dbReference type="SUPFAM" id="SSF51445">
    <property type="entry name" value="(Trans)glycosidases"/>
    <property type="match status" value="1"/>
</dbReference>
<proteinExistence type="inferred from homology"/>
<keyword evidence="2 7" id="KW-0378">Hydrolase</keyword>
<dbReference type="InterPro" id="IPR018087">
    <property type="entry name" value="Glyco_hydro_5_CS"/>
</dbReference>
<protein>
    <submittedName>
        <fullName evidence="9">Glycoside hydrolase family 5 protein</fullName>
    </submittedName>
</protein>
<dbReference type="PROSITE" id="PS00659">
    <property type="entry name" value="GLYCOSYL_HYDROL_F5"/>
    <property type="match status" value="1"/>
</dbReference>
<keyword evidence="6" id="KW-0624">Polysaccharide degradation</keyword>
<dbReference type="Proteomes" id="UP000611629">
    <property type="component" value="Unassembled WGS sequence"/>
</dbReference>
<dbReference type="GO" id="GO:0008422">
    <property type="term" value="F:beta-glucosidase activity"/>
    <property type="evidence" value="ECO:0007669"/>
    <property type="project" value="TreeGrafter"/>
</dbReference>
<dbReference type="GO" id="GO:0030245">
    <property type="term" value="P:cellulose catabolic process"/>
    <property type="evidence" value="ECO:0007669"/>
    <property type="project" value="UniProtKB-KW"/>
</dbReference>
<comment type="caution">
    <text evidence="9">The sequence shown here is derived from an EMBL/GenBank/DDBJ whole genome shotgun (WGS) entry which is preliminary data.</text>
</comment>
<name>A0A974BJ27_SEDHY</name>
<feature type="domain" description="Glycoside hydrolase family 5" evidence="8">
    <location>
        <begin position="38"/>
        <end position="312"/>
    </location>
</feature>
<sequence length="341" mass="40147">MKQERETRNFVKQLGQGFNLGNTLDTHDLHFETNDPSDFETYWGNPVTTKEMLEDIKLAGFNVLRVPVTWYEHMDENDIIDPIWLERVCQVVDYGLEAGMYVIINAHHDDWYIPDDEYLPKARERMKALWSQIAERFKEYDQNLLFESMNEPRLIGETEEWREGTPRSREIINVLNEIFVQTIRESGGKNADRYLILPTYCAKPYEEALKDFRMPEGNRLIASIHLYSPYSFTLNMQGTSEFNHEEPADTEEVDKIFEDLNRFFISKGVSVIITEFSAVDKKNEQQRATWARYVGKKAEYFGIACIWWDAGPGEEEGKPFPLYNRYTRKWLFPDLLEALTE</sequence>
<keyword evidence="4" id="KW-0119">Carbohydrate metabolism</keyword>
<reference evidence="9" key="1">
    <citation type="submission" date="2020-07" db="EMBL/GenBank/DDBJ databases">
        <title>Genomic analysis of a strain of Sedimentibacter Hydroxybenzoicus DSM7310.</title>
        <authorList>
            <person name="Ma S."/>
        </authorList>
    </citation>
    <scope>NUCLEOTIDE SEQUENCE</scope>
    <source>
        <strain evidence="9">DSM 7310</strain>
    </source>
</reference>
<dbReference type="RefSeq" id="WP_179237504.1">
    <property type="nucleotide sequence ID" value="NZ_JACBNQ010000004.1"/>
</dbReference>
<keyword evidence="3" id="KW-0136">Cellulose degradation</keyword>
<evidence type="ECO:0000256" key="1">
    <source>
        <dbReference type="ARBA" id="ARBA00005641"/>
    </source>
</evidence>
<comment type="similarity">
    <text evidence="1 7">Belongs to the glycosyl hydrolase 5 (cellulase A) family.</text>
</comment>
<dbReference type="PANTHER" id="PTHR31297:SF41">
    <property type="entry name" value="ENDOGLUCANASE, PUTATIVE (AFU_ORTHOLOGUE AFUA_5G01830)-RELATED"/>
    <property type="match status" value="1"/>
</dbReference>
<dbReference type="GO" id="GO:0009986">
    <property type="term" value="C:cell surface"/>
    <property type="evidence" value="ECO:0007669"/>
    <property type="project" value="TreeGrafter"/>
</dbReference>
<dbReference type="InterPro" id="IPR001547">
    <property type="entry name" value="Glyco_hydro_5"/>
</dbReference>
<evidence type="ECO:0000313" key="10">
    <source>
        <dbReference type="Proteomes" id="UP000611629"/>
    </source>
</evidence>
<accession>A0A974BJ27</accession>
<gene>
    <name evidence="9" type="ORF">HZF24_06645</name>
</gene>
<evidence type="ECO:0000256" key="3">
    <source>
        <dbReference type="ARBA" id="ARBA00023001"/>
    </source>
</evidence>
<evidence type="ECO:0000256" key="4">
    <source>
        <dbReference type="ARBA" id="ARBA00023277"/>
    </source>
</evidence>
<dbReference type="Pfam" id="PF00150">
    <property type="entry name" value="Cellulase"/>
    <property type="match status" value="1"/>
</dbReference>
<evidence type="ECO:0000256" key="5">
    <source>
        <dbReference type="ARBA" id="ARBA00023295"/>
    </source>
</evidence>